<reference evidence="1" key="1">
    <citation type="submission" date="2020-08" db="EMBL/GenBank/DDBJ databases">
        <title>Multicomponent nature underlies the extraordinary mechanical properties of spider dragline silk.</title>
        <authorList>
            <person name="Kono N."/>
            <person name="Nakamura H."/>
            <person name="Mori M."/>
            <person name="Yoshida Y."/>
            <person name="Ohtoshi R."/>
            <person name="Malay A.D."/>
            <person name="Moran D.A.P."/>
            <person name="Tomita M."/>
            <person name="Numata K."/>
            <person name="Arakawa K."/>
        </authorList>
    </citation>
    <scope>NUCLEOTIDE SEQUENCE</scope>
</reference>
<feature type="non-terminal residue" evidence="1">
    <location>
        <position position="1"/>
    </location>
</feature>
<name>A0A8X6N7A1_NEPPI</name>
<sequence length="63" mass="7440">LCIAAPWGSDFQRPCENVKLPQESFLGKITPPDRPQRIYYRDRGRINSRPLTYVYNELNEPFL</sequence>
<evidence type="ECO:0000313" key="1">
    <source>
        <dbReference type="EMBL" id="GFS97328.1"/>
    </source>
</evidence>
<accession>A0A8X6N7A1</accession>
<gene>
    <name evidence="1" type="ORF">NPIL_270121</name>
</gene>
<dbReference type="Proteomes" id="UP000887013">
    <property type="component" value="Unassembled WGS sequence"/>
</dbReference>
<comment type="caution">
    <text evidence="1">The sequence shown here is derived from an EMBL/GenBank/DDBJ whole genome shotgun (WGS) entry which is preliminary data.</text>
</comment>
<dbReference type="OrthoDB" id="6428475at2759"/>
<dbReference type="AlphaFoldDB" id="A0A8X6N7A1"/>
<evidence type="ECO:0000313" key="2">
    <source>
        <dbReference type="Proteomes" id="UP000887013"/>
    </source>
</evidence>
<proteinExistence type="predicted"/>
<organism evidence="1 2">
    <name type="scientific">Nephila pilipes</name>
    <name type="common">Giant wood spider</name>
    <name type="synonym">Nephila maculata</name>
    <dbReference type="NCBI Taxonomy" id="299642"/>
    <lineage>
        <taxon>Eukaryota</taxon>
        <taxon>Metazoa</taxon>
        <taxon>Ecdysozoa</taxon>
        <taxon>Arthropoda</taxon>
        <taxon>Chelicerata</taxon>
        <taxon>Arachnida</taxon>
        <taxon>Araneae</taxon>
        <taxon>Araneomorphae</taxon>
        <taxon>Entelegynae</taxon>
        <taxon>Araneoidea</taxon>
        <taxon>Nephilidae</taxon>
        <taxon>Nephila</taxon>
    </lineage>
</organism>
<keyword evidence="2" id="KW-1185">Reference proteome</keyword>
<dbReference type="EMBL" id="BMAW01054649">
    <property type="protein sequence ID" value="GFS97328.1"/>
    <property type="molecule type" value="Genomic_DNA"/>
</dbReference>
<protein>
    <submittedName>
        <fullName evidence="1">Uncharacterized protein</fullName>
    </submittedName>
</protein>